<gene>
    <name evidence="1" type="ORF">HP550_16205</name>
</gene>
<evidence type="ECO:0000313" key="2">
    <source>
        <dbReference type="Proteomes" id="UP000565724"/>
    </source>
</evidence>
<dbReference type="EMBL" id="JABMCI010000069">
    <property type="protein sequence ID" value="NUU18796.1"/>
    <property type="molecule type" value="Genomic_DNA"/>
</dbReference>
<proteinExistence type="predicted"/>
<dbReference type="PROSITE" id="PS51257">
    <property type="entry name" value="PROKAR_LIPOPROTEIN"/>
    <property type="match status" value="1"/>
</dbReference>
<dbReference type="Proteomes" id="UP000565724">
    <property type="component" value="Unassembled WGS sequence"/>
</dbReference>
<comment type="caution">
    <text evidence="1">The sequence shown here is derived from an EMBL/GenBank/DDBJ whole genome shotgun (WGS) entry which is preliminary data.</text>
</comment>
<evidence type="ECO:0000313" key="1">
    <source>
        <dbReference type="EMBL" id="NUU18796.1"/>
    </source>
</evidence>
<reference evidence="1 2" key="1">
    <citation type="submission" date="2020-05" db="EMBL/GenBank/DDBJ databases">
        <title>Genome Sequencing of Type Strains.</title>
        <authorList>
            <person name="Lemaire J.F."/>
            <person name="Inderbitzin P."/>
            <person name="Gregorio O.A."/>
            <person name="Collins S.B."/>
            <person name="Wespe N."/>
            <person name="Knight-Connoni V."/>
        </authorList>
    </citation>
    <scope>NUCLEOTIDE SEQUENCE [LARGE SCALE GENOMIC DNA]</scope>
    <source>
        <strain evidence="1 2">ATCC 25174</strain>
    </source>
</reference>
<sequence>MTWRHRSRTVAIAVVAGVLAIGLAGCGGRTDPVVGAPTTSGAAMPQDVLQTLDATVGEGEALAAAVESELAGDG</sequence>
<protein>
    <submittedName>
        <fullName evidence="1">Uncharacterized protein</fullName>
    </submittedName>
</protein>
<dbReference type="RefSeq" id="WP_175348730.1">
    <property type="nucleotide sequence ID" value="NZ_JABMCI010000069.1"/>
</dbReference>
<accession>A0A7Y6A301</accession>
<keyword evidence="2" id="KW-1185">Reference proteome</keyword>
<name>A0A7Y6A301_9CELL</name>
<dbReference type="AlphaFoldDB" id="A0A7Y6A301"/>
<organism evidence="1 2">
    <name type="scientific">Cellulomonas humilata</name>
    <dbReference type="NCBI Taxonomy" id="144055"/>
    <lineage>
        <taxon>Bacteria</taxon>
        <taxon>Bacillati</taxon>
        <taxon>Actinomycetota</taxon>
        <taxon>Actinomycetes</taxon>
        <taxon>Micrococcales</taxon>
        <taxon>Cellulomonadaceae</taxon>
        <taxon>Cellulomonas</taxon>
    </lineage>
</organism>